<protein>
    <submittedName>
        <fullName evidence="1">Uncharacterized protein</fullName>
    </submittedName>
</protein>
<sequence>MAGSSETTSFADQSASVMMLNMKAHQNLTLDLDSSRYPKALRPMIEYLCFSLLAQTLTMAEIVPFVHLSKAYTIENYIQVDGIITFEVASHKTSISKACFYRCLGFTATEGLGDPNSIFSSALIEMFYQMGFIGDISLLSKFRKSSLPPMWNGLFTLLFKELI</sequence>
<evidence type="ECO:0000313" key="1">
    <source>
        <dbReference type="EMBL" id="CAI9277151.1"/>
    </source>
</evidence>
<reference evidence="1" key="1">
    <citation type="submission" date="2023-04" db="EMBL/GenBank/DDBJ databases">
        <authorList>
            <person name="Vijverberg K."/>
            <person name="Xiong W."/>
            <person name="Schranz E."/>
        </authorList>
    </citation>
    <scope>NUCLEOTIDE SEQUENCE</scope>
</reference>
<organism evidence="1 2">
    <name type="scientific">Lactuca saligna</name>
    <name type="common">Willowleaf lettuce</name>
    <dbReference type="NCBI Taxonomy" id="75948"/>
    <lineage>
        <taxon>Eukaryota</taxon>
        <taxon>Viridiplantae</taxon>
        <taxon>Streptophyta</taxon>
        <taxon>Embryophyta</taxon>
        <taxon>Tracheophyta</taxon>
        <taxon>Spermatophyta</taxon>
        <taxon>Magnoliopsida</taxon>
        <taxon>eudicotyledons</taxon>
        <taxon>Gunneridae</taxon>
        <taxon>Pentapetalae</taxon>
        <taxon>asterids</taxon>
        <taxon>campanulids</taxon>
        <taxon>Asterales</taxon>
        <taxon>Asteraceae</taxon>
        <taxon>Cichorioideae</taxon>
        <taxon>Cichorieae</taxon>
        <taxon>Lactucinae</taxon>
        <taxon>Lactuca</taxon>
    </lineage>
</organism>
<keyword evidence="2" id="KW-1185">Reference proteome</keyword>
<gene>
    <name evidence="1" type="ORF">LSALG_LOCUS17092</name>
</gene>
<dbReference type="EMBL" id="OX465079">
    <property type="protein sequence ID" value="CAI9277151.1"/>
    <property type="molecule type" value="Genomic_DNA"/>
</dbReference>
<evidence type="ECO:0000313" key="2">
    <source>
        <dbReference type="Proteomes" id="UP001177003"/>
    </source>
</evidence>
<name>A0AA36DZE6_LACSI</name>
<dbReference type="Proteomes" id="UP001177003">
    <property type="component" value="Chromosome 3"/>
</dbReference>
<dbReference type="AlphaFoldDB" id="A0AA36DZE6"/>
<accession>A0AA36DZE6</accession>
<proteinExistence type="predicted"/>